<organism evidence="3 4">
    <name type="scientific">Microtus ochrogaster</name>
    <name type="common">Prairie vole</name>
    <dbReference type="NCBI Taxonomy" id="79684"/>
    <lineage>
        <taxon>Eukaryota</taxon>
        <taxon>Metazoa</taxon>
        <taxon>Chordata</taxon>
        <taxon>Craniata</taxon>
        <taxon>Vertebrata</taxon>
        <taxon>Euteleostomi</taxon>
        <taxon>Mammalia</taxon>
        <taxon>Eutheria</taxon>
        <taxon>Euarchontoglires</taxon>
        <taxon>Glires</taxon>
        <taxon>Rodentia</taxon>
        <taxon>Myomorpha</taxon>
        <taxon>Muroidea</taxon>
        <taxon>Cricetidae</taxon>
        <taxon>Arvicolinae</taxon>
        <taxon>Microtus</taxon>
    </lineage>
</organism>
<comment type="similarity">
    <text evidence="1">Belongs to the TMA7 family.</text>
</comment>
<dbReference type="Pfam" id="PF09072">
    <property type="entry name" value="TMA7"/>
    <property type="match status" value="1"/>
</dbReference>
<feature type="compositionally biased region" description="Low complexity" evidence="2">
    <location>
        <begin position="46"/>
        <end position="57"/>
    </location>
</feature>
<gene>
    <name evidence="3" type="ORF">LTLLF_193175</name>
</gene>
<feature type="region of interest" description="Disordered" evidence="2">
    <location>
        <begin position="1"/>
        <end position="64"/>
    </location>
</feature>
<sequence length="113" mass="12723">MSGREGGKKKPLKQPKKQAKEMDEEDKAFKQKQREEQKKLEELKAKAAGKGPLATGGIKKSGKNDSHVLDCNAQGCEGQGRRWYDQDCWSCYQLDCFALNRSYESNQDPAAQL</sequence>
<reference evidence="3" key="1">
    <citation type="submission" date="2020-03" db="EMBL/GenBank/DDBJ databases">
        <title>Studies in the Genomics of Life Span.</title>
        <authorList>
            <person name="Glass D."/>
        </authorList>
    </citation>
    <scope>NUCLEOTIDE SEQUENCE</scope>
    <source>
        <strain evidence="3">LTLLF</strain>
        <tissue evidence="3">Muscle</tissue>
    </source>
</reference>
<dbReference type="AlphaFoldDB" id="A0A8J6G0D6"/>
<evidence type="ECO:0000256" key="1">
    <source>
        <dbReference type="ARBA" id="ARBA00006631"/>
    </source>
</evidence>
<evidence type="ECO:0000313" key="3">
    <source>
        <dbReference type="EMBL" id="KAH0502246.1"/>
    </source>
</evidence>
<proteinExistence type="inferred from homology"/>
<dbReference type="InterPro" id="IPR015157">
    <property type="entry name" value="TMA7"/>
</dbReference>
<evidence type="ECO:0000256" key="2">
    <source>
        <dbReference type="SAM" id="MobiDB-lite"/>
    </source>
</evidence>
<name>A0A8J6G0D6_MICOH</name>
<dbReference type="EMBL" id="JAATJU010026100">
    <property type="protein sequence ID" value="KAH0502246.1"/>
    <property type="molecule type" value="Genomic_DNA"/>
</dbReference>
<evidence type="ECO:0000313" key="4">
    <source>
        <dbReference type="Proteomes" id="UP000710432"/>
    </source>
</evidence>
<protein>
    <submittedName>
        <fullName evidence="3">Translation machinery-associated protein 7</fullName>
    </submittedName>
</protein>
<accession>A0A8J6G0D6</accession>
<feature type="compositionally biased region" description="Basic and acidic residues" evidence="2">
    <location>
        <begin position="27"/>
        <end position="45"/>
    </location>
</feature>
<dbReference type="Proteomes" id="UP000710432">
    <property type="component" value="Unassembled WGS sequence"/>
</dbReference>
<dbReference type="PANTHER" id="PTHR28632">
    <property type="entry name" value="TRANSLATION MACHINERY-ASSOCIATED PROTEIN 7"/>
    <property type="match status" value="1"/>
</dbReference>
<comment type="caution">
    <text evidence="3">The sequence shown here is derived from an EMBL/GenBank/DDBJ whole genome shotgun (WGS) entry which is preliminary data.</text>
</comment>